<sequence>MLKFDFLNVEKLRKFLGLSTLRCA</sequence>
<name>A0A2P2MXI9_RHIMU</name>
<dbReference type="EMBL" id="GGEC01054448">
    <property type="protein sequence ID" value="MBX34932.1"/>
    <property type="molecule type" value="Transcribed_RNA"/>
</dbReference>
<proteinExistence type="predicted"/>
<protein>
    <submittedName>
        <fullName evidence="1">Uncharacterized protein</fullName>
    </submittedName>
</protein>
<organism evidence="1">
    <name type="scientific">Rhizophora mucronata</name>
    <name type="common">Asiatic mangrove</name>
    <dbReference type="NCBI Taxonomy" id="61149"/>
    <lineage>
        <taxon>Eukaryota</taxon>
        <taxon>Viridiplantae</taxon>
        <taxon>Streptophyta</taxon>
        <taxon>Embryophyta</taxon>
        <taxon>Tracheophyta</taxon>
        <taxon>Spermatophyta</taxon>
        <taxon>Magnoliopsida</taxon>
        <taxon>eudicotyledons</taxon>
        <taxon>Gunneridae</taxon>
        <taxon>Pentapetalae</taxon>
        <taxon>rosids</taxon>
        <taxon>fabids</taxon>
        <taxon>Malpighiales</taxon>
        <taxon>Rhizophoraceae</taxon>
        <taxon>Rhizophora</taxon>
    </lineage>
</organism>
<accession>A0A2P2MXI9</accession>
<reference evidence="1" key="1">
    <citation type="submission" date="2018-02" db="EMBL/GenBank/DDBJ databases">
        <title>Rhizophora mucronata_Transcriptome.</title>
        <authorList>
            <person name="Meera S.P."/>
            <person name="Sreeshan A."/>
            <person name="Augustine A."/>
        </authorList>
    </citation>
    <scope>NUCLEOTIDE SEQUENCE</scope>
    <source>
        <tissue evidence="1">Leaf</tissue>
    </source>
</reference>
<dbReference type="AlphaFoldDB" id="A0A2P2MXI9"/>
<evidence type="ECO:0000313" key="1">
    <source>
        <dbReference type="EMBL" id="MBX34932.1"/>
    </source>
</evidence>